<name>A0A1A9HXP5_9CHLA</name>
<organism evidence="1 2">
    <name type="scientific">Candidatus Chlamydia sanziniae</name>
    <dbReference type="NCBI Taxonomy" id="1806891"/>
    <lineage>
        <taxon>Bacteria</taxon>
        <taxon>Pseudomonadati</taxon>
        <taxon>Chlamydiota</taxon>
        <taxon>Chlamydiia</taxon>
        <taxon>Chlamydiales</taxon>
        <taxon>Chlamydiaceae</taxon>
        <taxon>Chlamydia/Chlamydophila group</taxon>
        <taxon>Chlamydia</taxon>
    </lineage>
</organism>
<evidence type="ECO:0000313" key="1">
    <source>
        <dbReference type="EMBL" id="ANH78696.1"/>
    </source>
</evidence>
<dbReference type="Proteomes" id="UP000078162">
    <property type="component" value="Chromosome"/>
</dbReference>
<evidence type="ECO:0000313" key="2">
    <source>
        <dbReference type="Proteomes" id="UP000078162"/>
    </source>
</evidence>
<dbReference type="EMBL" id="CP014639">
    <property type="protein sequence ID" value="ANH78696.1"/>
    <property type="molecule type" value="Genomic_DNA"/>
</dbReference>
<sequence length="55" mass="6630">MLLDTFSPCNFLFINLRKENCSLQVPRRRIMGVGFWFNDYDIPFFPSWIGITFHK</sequence>
<dbReference type="KEGG" id="csaz:Cs308_0526"/>
<protein>
    <submittedName>
        <fullName evidence="1">Uncharacterized protein</fullName>
    </submittedName>
</protein>
<gene>
    <name evidence="1" type="ORF">Cs308_0526</name>
</gene>
<keyword evidence="2" id="KW-1185">Reference proteome</keyword>
<dbReference type="AlphaFoldDB" id="A0A1A9HXP5"/>
<accession>A0A1A9HXP5</accession>
<reference evidence="1 2" key="1">
    <citation type="submission" date="2016-03" db="EMBL/GenBank/DDBJ databases">
        <title>Culture-independent genomics supports pathogen discovery for uncultivable bacteria within the genus Chlamydia.</title>
        <authorList>
            <person name="Taylor-Brown A."/>
            <person name="Bachmann N.L."/>
            <person name="Borel N."/>
            <person name="Polkinghorne A."/>
        </authorList>
    </citation>
    <scope>NUCLEOTIDE SEQUENCE [LARGE SCALE GENOMIC DNA]</scope>
    <source>
        <strain evidence="1 2">2742-308</strain>
    </source>
</reference>
<proteinExistence type="predicted"/>